<dbReference type="InterPro" id="IPR022791">
    <property type="entry name" value="L-PG_synthase/AglD"/>
</dbReference>
<feature type="transmembrane region" description="Helical" evidence="6">
    <location>
        <begin position="43"/>
        <end position="65"/>
    </location>
</feature>
<dbReference type="EC" id="2.3.2.3" evidence="6"/>
<keyword evidence="8" id="KW-1185">Reference proteome</keyword>
<dbReference type="KEGG" id="pbk:Back11_51990"/>
<gene>
    <name evidence="6" type="primary">mprF</name>
    <name evidence="7" type="ORF">Back11_51990</name>
</gene>
<keyword evidence="2" id="KW-1003">Cell membrane</keyword>
<comment type="catalytic activity">
    <reaction evidence="6">
        <text>L-lysyl-tRNA(Lys) + a 1,2-diacyl-sn-glycero-3-phospho-(1'-sn-glycerol) = a 1,2-diacyl-sn-glycero-3-phospho-1'-(3'-O-L-lysyl)-sn-glycerol + tRNA(Lys)</text>
        <dbReference type="Rhea" id="RHEA:10668"/>
        <dbReference type="Rhea" id="RHEA-COMP:9696"/>
        <dbReference type="Rhea" id="RHEA-COMP:9697"/>
        <dbReference type="ChEBI" id="CHEBI:64716"/>
        <dbReference type="ChEBI" id="CHEBI:75792"/>
        <dbReference type="ChEBI" id="CHEBI:78442"/>
        <dbReference type="ChEBI" id="CHEBI:78529"/>
        <dbReference type="EC" id="2.3.2.3"/>
    </reaction>
</comment>
<dbReference type="EMBL" id="AP019308">
    <property type="protein sequence ID" value="BBH23854.1"/>
    <property type="molecule type" value="Genomic_DNA"/>
</dbReference>
<keyword evidence="6" id="KW-0808">Transferase</keyword>
<evidence type="ECO:0000256" key="2">
    <source>
        <dbReference type="ARBA" id="ARBA00022475"/>
    </source>
</evidence>
<dbReference type="PANTHER" id="PTHR39087">
    <property type="entry name" value="UPF0104 MEMBRANE PROTEIN MJ1595"/>
    <property type="match status" value="1"/>
</dbReference>
<dbReference type="Proteomes" id="UP000275368">
    <property type="component" value="Chromosome"/>
</dbReference>
<evidence type="ECO:0000256" key="3">
    <source>
        <dbReference type="ARBA" id="ARBA00022692"/>
    </source>
</evidence>
<comment type="similarity">
    <text evidence="6">Belongs to the LPG synthase family.</text>
</comment>
<keyword evidence="3 6" id="KW-0812">Transmembrane</keyword>
<feature type="transmembrane region" description="Helical" evidence="6">
    <location>
        <begin position="120"/>
        <end position="143"/>
    </location>
</feature>
<accession>A0A3G9JLT0</accession>
<evidence type="ECO:0000256" key="5">
    <source>
        <dbReference type="ARBA" id="ARBA00023136"/>
    </source>
</evidence>
<dbReference type="GO" id="GO:0006629">
    <property type="term" value="P:lipid metabolic process"/>
    <property type="evidence" value="ECO:0007669"/>
    <property type="project" value="UniProtKB-KW"/>
</dbReference>
<feature type="transmembrane region" description="Helical" evidence="6">
    <location>
        <begin position="6"/>
        <end position="22"/>
    </location>
</feature>
<comment type="function">
    <text evidence="6">Catalyzes the transfer of a lysyl group from L-lysyl-tRNA(Lys) to membrane-bound phosphatidylglycerol (PG), which produces lysylphosphatidylglycerol (LPG), a major component of the bacterial membrane with a positive net charge. LPG synthesis contributes to bacterial virulence as it is involved in the resistance mechanism against cationic antimicrobial peptides (CAMP) produces by the host's immune system (defensins, cathelicidins) and by the competing microorganisms.</text>
</comment>
<evidence type="ECO:0000256" key="4">
    <source>
        <dbReference type="ARBA" id="ARBA00022989"/>
    </source>
</evidence>
<dbReference type="RefSeq" id="WP_125663647.1">
    <property type="nucleotide sequence ID" value="NZ_AP019308.1"/>
</dbReference>
<evidence type="ECO:0000256" key="6">
    <source>
        <dbReference type="RuleBase" id="RU363042"/>
    </source>
</evidence>
<dbReference type="NCBIfam" id="TIGR00374">
    <property type="entry name" value="flippase-like domain"/>
    <property type="match status" value="1"/>
</dbReference>
<dbReference type="GO" id="GO:0046677">
    <property type="term" value="P:response to antibiotic"/>
    <property type="evidence" value="ECO:0007669"/>
    <property type="project" value="UniProtKB-KW"/>
</dbReference>
<dbReference type="Pfam" id="PF03706">
    <property type="entry name" value="LPG_synthase_TM"/>
    <property type="match status" value="1"/>
</dbReference>
<feature type="transmembrane region" description="Helical" evidence="6">
    <location>
        <begin position="301"/>
        <end position="321"/>
    </location>
</feature>
<feature type="transmembrane region" description="Helical" evidence="6">
    <location>
        <begin position="149"/>
        <end position="172"/>
    </location>
</feature>
<keyword evidence="6" id="KW-0046">Antibiotic resistance</keyword>
<keyword evidence="5 6" id="KW-0472">Membrane</keyword>
<keyword evidence="4 6" id="KW-1133">Transmembrane helix</keyword>
<dbReference type="PANTHER" id="PTHR39087:SF2">
    <property type="entry name" value="UPF0104 MEMBRANE PROTEIN MJ1595"/>
    <property type="match status" value="1"/>
</dbReference>
<comment type="subcellular location">
    <subcellularLocation>
        <location evidence="1 6">Cell membrane</location>
        <topology evidence="1 6">Multi-pass membrane protein</topology>
    </subcellularLocation>
</comment>
<dbReference type="AlphaFoldDB" id="A0A3G9JLT0"/>
<keyword evidence="6" id="KW-0443">Lipid metabolism</keyword>
<dbReference type="GO" id="GO:0050071">
    <property type="term" value="F:phosphatidylglycerol lysyltransferase activity"/>
    <property type="evidence" value="ECO:0007669"/>
    <property type="project" value="UniProtKB-EC"/>
</dbReference>
<evidence type="ECO:0000313" key="7">
    <source>
        <dbReference type="EMBL" id="BBH23854.1"/>
    </source>
</evidence>
<dbReference type="GO" id="GO:0005886">
    <property type="term" value="C:plasma membrane"/>
    <property type="evidence" value="ECO:0007669"/>
    <property type="project" value="UniProtKB-SubCell"/>
</dbReference>
<organism evidence="7 8">
    <name type="scientific">Paenibacillus baekrokdamisoli</name>
    <dbReference type="NCBI Taxonomy" id="1712516"/>
    <lineage>
        <taxon>Bacteria</taxon>
        <taxon>Bacillati</taxon>
        <taxon>Bacillota</taxon>
        <taxon>Bacilli</taxon>
        <taxon>Bacillales</taxon>
        <taxon>Paenibacillaceae</taxon>
        <taxon>Paenibacillus</taxon>
    </lineage>
</organism>
<feature type="transmembrane region" description="Helical" evidence="6">
    <location>
        <begin position="213"/>
        <end position="235"/>
    </location>
</feature>
<evidence type="ECO:0000313" key="8">
    <source>
        <dbReference type="Proteomes" id="UP000275368"/>
    </source>
</evidence>
<protein>
    <recommendedName>
        <fullName evidence="6">Phosphatidylglycerol lysyltransferase</fullName>
        <ecNumber evidence="6">2.3.2.3</ecNumber>
    </recommendedName>
    <alternativeName>
        <fullName evidence="6">Lysylphosphatidylglycerol synthase</fullName>
    </alternativeName>
</protein>
<name>A0A3G9JLT0_9BACL</name>
<evidence type="ECO:0000256" key="1">
    <source>
        <dbReference type="ARBA" id="ARBA00004651"/>
    </source>
</evidence>
<proteinExistence type="inferred from homology"/>
<sequence length="336" mass="37028">MRRIVTTAGGLVMAALFVWSSLRWFQGRELGAAAMQLLRSPGILLFMTAGYGFSFVLKAIAWRLYVGREREDRLRDYVYPLFISLLVNHLLPIKLGDLARTGMLVRITRMRWDDALHSVAIMRLLDMASLLLIGSVGAVLLGLEASPKWSAITVGSLMIILLVLFIICMSLIRNKWRQRSASNVGAAGKVQALLGFVKRHLERLWLIIRSRRGAVLTLLTLISWMMEGAVVYGVILALDLRIGPLQAVWANGMTIAGQIFHVTPGGIGTYETTLTASLGVLGMAGAQAYTVALLSHGYKFVFAYLVGIGSLLLAAVSWSELRKWLNPRGKKESNES</sequence>
<reference evidence="7 8" key="1">
    <citation type="submission" date="2018-11" db="EMBL/GenBank/DDBJ databases">
        <title>Complete genome sequence of Paenibacillus baekrokdamisoli strain KCTC 33723.</title>
        <authorList>
            <person name="Kang S.W."/>
            <person name="Lee K.C."/>
            <person name="Kim K.K."/>
            <person name="Kim J.S."/>
            <person name="Kim D.S."/>
            <person name="Ko S.H."/>
            <person name="Yang S.H."/>
            <person name="Lee J.S."/>
        </authorList>
    </citation>
    <scope>NUCLEOTIDE SEQUENCE [LARGE SCALE GENOMIC DNA]</scope>
    <source>
        <strain evidence="7 8">KCTC 33723</strain>
    </source>
</reference>
<dbReference type="OrthoDB" id="2111097at2"/>